<organism evidence="9 10">
    <name type="scientific">Phaeodactylibacter xiamenensis</name>
    <dbReference type="NCBI Taxonomy" id="1524460"/>
    <lineage>
        <taxon>Bacteria</taxon>
        <taxon>Pseudomonadati</taxon>
        <taxon>Bacteroidota</taxon>
        <taxon>Saprospiria</taxon>
        <taxon>Saprospirales</taxon>
        <taxon>Haliscomenobacteraceae</taxon>
        <taxon>Phaeodactylibacter</taxon>
    </lineage>
</organism>
<evidence type="ECO:0000256" key="6">
    <source>
        <dbReference type="ARBA" id="ARBA00023136"/>
    </source>
</evidence>
<dbReference type="Pfam" id="PF02472">
    <property type="entry name" value="ExbD"/>
    <property type="match status" value="1"/>
</dbReference>
<dbReference type="GO" id="GO:0005886">
    <property type="term" value="C:plasma membrane"/>
    <property type="evidence" value="ECO:0007669"/>
    <property type="project" value="UniProtKB-SubCell"/>
</dbReference>
<keyword evidence="10" id="KW-1185">Reference proteome</keyword>
<dbReference type="GO" id="GO:0022857">
    <property type="term" value="F:transmembrane transporter activity"/>
    <property type="evidence" value="ECO:0007669"/>
    <property type="project" value="InterPro"/>
</dbReference>
<accession>A0A098SBA9</accession>
<dbReference type="STRING" id="1524460.IX84_03730"/>
<evidence type="ECO:0000313" key="9">
    <source>
        <dbReference type="EMBL" id="KGE89430.1"/>
    </source>
</evidence>
<comment type="similarity">
    <text evidence="2 7">Belongs to the ExbD/TolR family.</text>
</comment>
<keyword evidence="7" id="KW-0653">Protein transport</keyword>
<evidence type="ECO:0000256" key="3">
    <source>
        <dbReference type="ARBA" id="ARBA00022475"/>
    </source>
</evidence>
<comment type="subcellular location">
    <subcellularLocation>
        <location evidence="1">Cell membrane</location>
        <topology evidence="1">Single-pass membrane protein</topology>
    </subcellularLocation>
    <subcellularLocation>
        <location evidence="7">Cell membrane</location>
        <topology evidence="7">Single-pass type II membrane protein</topology>
    </subcellularLocation>
</comment>
<dbReference type="InterPro" id="IPR003400">
    <property type="entry name" value="ExbD"/>
</dbReference>
<feature type="transmembrane region" description="Helical" evidence="8">
    <location>
        <begin position="20"/>
        <end position="37"/>
    </location>
</feature>
<evidence type="ECO:0000256" key="7">
    <source>
        <dbReference type="RuleBase" id="RU003879"/>
    </source>
</evidence>
<reference evidence="9 10" key="1">
    <citation type="journal article" date="2014" name="Int. J. Syst. Evol. Microbiol.">
        <title>Phaeodactylibacter xiamenensis gen. nov., sp. nov., a member of the family Saprospiraceae isolated from the marine alga Phaeodactylum tricornutum.</title>
        <authorList>
            <person name="Chen Z.Jr."/>
            <person name="Lei X."/>
            <person name="Lai Q."/>
            <person name="Li Y."/>
            <person name="Zhang B."/>
            <person name="Zhang J."/>
            <person name="Zhang H."/>
            <person name="Yang L."/>
            <person name="Zheng W."/>
            <person name="Tian Y."/>
            <person name="Yu Z."/>
            <person name="Xu H.Jr."/>
            <person name="Zheng T."/>
        </authorList>
    </citation>
    <scope>NUCLEOTIDE SEQUENCE [LARGE SCALE GENOMIC DNA]</scope>
    <source>
        <strain evidence="9 10">KD52</strain>
    </source>
</reference>
<keyword evidence="6 8" id="KW-0472">Membrane</keyword>
<keyword evidence="5 8" id="KW-1133">Transmembrane helix</keyword>
<evidence type="ECO:0000256" key="1">
    <source>
        <dbReference type="ARBA" id="ARBA00004162"/>
    </source>
</evidence>
<dbReference type="AlphaFoldDB" id="A0A098SBA9"/>
<keyword evidence="3" id="KW-1003">Cell membrane</keyword>
<evidence type="ECO:0000313" key="10">
    <source>
        <dbReference type="Proteomes" id="UP000029736"/>
    </source>
</evidence>
<comment type="caution">
    <text evidence="9">The sequence shown here is derived from an EMBL/GenBank/DDBJ whole genome shotgun (WGS) entry which is preliminary data.</text>
</comment>
<name>A0A098SBA9_9BACT</name>
<keyword evidence="4 7" id="KW-0812">Transmembrane</keyword>
<proteinExistence type="inferred from homology"/>
<evidence type="ECO:0000256" key="2">
    <source>
        <dbReference type="ARBA" id="ARBA00005811"/>
    </source>
</evidence>
<dbReference type="GO" id="GO:0015031">
    <property type="term" value="P:protein transport"/>
    <property type="evidence" value="ECO:0007669"/>
    <property type="project" value="UniProtKB-KW"/>
</dbReference>
<gene>
    <name evidence="9" type="ORF">IX84_03730</name>
</gene>
<evidence type="ECO:0000256" key="8">
    <source>
        <dbReference type="SAM" id="Phobius"/>
    </source>
</evidence>
<protein>
    <submittedName>
        <fullName evidence="9">Biopolymer transporter ExbD</fullName>
    </submittedName>
</protein>
<evidence type="ECO:0000256" key="5">
    <source>
        <dbReference type="ARBA" id="ARBA00022989"/>
    </source>
</evidence>
<dbReference type="EMBL" id="JPOS01000010">
    <property type="protein sequence ID" value="KGE89430.1"/>
    <property type="molecule type" value="Genomic_DNA"/>
</dbReference>
<dbReference type="OrthoDB" id="9810103at2"/>
<keyword evidence="7" id="KW-0813">Transport</keyword>
<dbReference type="Proteomes" id="UP000029736">
    <property type="component" value="Unassembled WGS sequence"/>
</dbReference>
<evidence type="ECO:0000256" key="4">
    <source>
        <dbReference type="ARBA" id="ARBA00022692"/>
    </source>
</evidence>
<dbReference type="RefSeq" id="WP_044216579.1">
    <property type="nucleotide sequence ID" value="NZ_CAKZLC010000497.1"/>
</dbReference>
<sequence>MAKFSKKRGKSKPEVSTASLPDIIFMLLFFFMVVTVLRDAELMVKVSTPYASELTKLEEKSLVNYLYIGRPTQKYESTYGTKPRLQLGDKFATISDIPLFLEKHKIKVPEARHGQITSSLRVDGEVTMGIVTDVKTQLRKSGQLKVNYSAKKDPNAKQ</sequence>